<dbReference type="Proteomes" id="UP000241074">
    <property type="component" value="Chromosome"/>
</dbReference>
<dbReference type="PANTHER" id="PTHR12277">
    <property type="entry name" value="ALPHA/BETA HYDROLASE DOMAIN-CONTAINING PROTEIN"/>
    <property type="match status" value="1"/>
</dbReference>
<dbReference type="PANTHER" id="PTHR12277:SF79">
    <property type="entry name" value="XAA-PRO DIPEPTIDYL-PEPTIDASE-RELATED"/>
    <property type="match status" value="1"/>
</dbReference>
<dbReference type="KEGG" id="xba:C7S18_13725"/>
<evidence type="ECO:0000313" key="3">
    <source>
        <dbReference type="Proteomes" id="UP000241074"/>
    </source>
</evidence>
<keyword evidence="1" id="KW-0812">Transmembrane</keyword>
<dbReference type="EMBL" id="CP027860">
    <property type="protein sequence ID" value="AVP98185.1"/>
    <property type="molecule type" value="Genomic_DNA"/>
</dbReference>
<evidence type="ECO:0000256" key="1">
    <source>
        <dbReference type="SAM" id="Phobius"/>
    </source>
</evidence>
<organism evidence="2 3">
    <name type="scientific">Ahniella affigens</name>
    <dbReference type="NCBI Taxonomy" id="2021234"/>
    <lineage>
        <taxon>Bacteria</taxon>
        <taxon>Pseudomonadati</taxon>
        <taxon>Pseudomonadota</taxon>
        <taxon>Gammaproteobacteria</taxon>
        <taxon>Lysobacterales</taxon>
        <taxon>Rhodanobacteraceae</taxon>
        <taxon>Ahniella</taxon>
    </lineage>
</organism>
<dbReference type="AlphaFoldDB" id="A0A2P1PTL0"/>
<sequence>MKRAVGWFVLAIGGFYLSYVLLLYVSQEQRIYQAQPGLAVAAPALVFDRPGARVRVSYEAHDGADAVVYFGGNAEDTSRVLPDLRAAFPGRSIYVMHYRGYQGSTGKPSEAALVSDAFALFDDVATKARNVRVIGRSLGTGIAVQVAAARPIEALVLITPYEDFKRVVQDMNPLVPVGLLLRDRYESAKYAPLVKAPVILIAGAIDQLIPVVHAEDLAQRFPQGHAVLHVAASRGHNDVQLDPQFWNWVATAASDIKAQGHPASGTP</sequence>
<feature type="transmembrane region" description="Helical" evidence="1">
    <location>
        <begin position="6"/>
        <end position="25"/>
    </location>
</feature>
<dbReference type="SUPFAM" id="SSF53474">
    <property type="entry name" value="alpha/beta-Hydrolases"/>
    <property type="match status" value="1"/>
</dbReference>
<reference evidence="2 3" key="1">
    <citation type="submission" date="2018-03" db="EMBL/GenBank/DDBJ databases">
        <title>Ahniella affigens gen. nov., sp. nov., a gammaproteobacterium isolated from sandy soil near a stream.</title>
        <authorList>
            <person name="Ko Y."/>
            <person name="Kim J.-H."/>
        </authorList>
    </citation>
    <scope>NUCLEOTIDE SEQUENCE [LARGE SCALE GENOMIC DNA]</scope>
    <source>
        <strain evidence="2 3">D13</strain>
    </source>
</reference>
<dbReference type="RefSeq" id="WP_106892105.1">
    <property type="nucleotide sequence ID" value="NZ_CP027860.1"/>
</dbReference>
<dbReference type="Gene3D" id="3.40.50.1820">
    <property type="entry name" value="alpha/beta hydrolase"/>
    <property type="match status" value="1"/>
</dbReference>
<keyword evidence="1" id="KW-0472">Membrane</keyword>
<proteinExistence type="predicted"/>
<keyword evidence="3" id="KW-1185">Reference proteome</keyword>
<evidence type="ECO:0000313" key="2">
    <source>
        <dbReference type="EMBL" id="AVP98185.1"/>
    </source>
</evidence>
<gene>
    <name evidence="2" type="ORF">C7S18_13725</name>
</gene>
<evidence type="ECO:0008006" key="4">
    <source>
        <dbReference type="Google" id="ProtNLM"/>
    </source>
</evidence>
<reference evidence="2 3" key="2">
    <citation type="submission" date="2018-03" db="EMBL/GenBank/DDBJ databases">
        <authorList>
            <person name="Keele B.F."/>
        </authorList>
    </citation>
    <scope>NUCLEOTIDE SEQUENCE [LARGE SCALE GENOMIC DNA]</scope>
    <source>
        <strain evidence="2 3">D13</strain>
    </source>
</reference>
<accession>A0A2P1PTL0</accession>
<name>A0A2P1PTL0_9GAMM</name>
<keyword evidence="1" id="KW-1133">Transmembrane helix</keyword>
<dbReference type="InterPro" id="IPR029058">
    <property type="entry name" value="AB_hydrolase_fold"/>
</dbReference>
<dbReference type="OrthoDB" id="9798884at2"/>
<protein>
    <recommendedName>
        <fullName evidence="4">Serine aminopeptidase S33 domain-containing protein</fullName>
    </recommendedName>
</protein>